<dbReference type="EMBL" id="BKCJ010238556">
    <property type="protein sequence ID" value="GEZ07814.1"/>
    <property type="molecule type" value="Genomic_DNA"/>
</dbReference>
<dbReference type="CDD" id="cd09272">
    <property type="entry name" value="RNase_HI_RT_Ty1"/>
    <property type="match status" value="1"/>
</dbReference>
<organism evidence="2">
    <name type="scientific">Tanacetum cinerariifolium</name>
    <name type="common">Dalmatian daisy</name>
    <name type="synonym">Chrysanthemum cinerariifolium</name>
    <dbReference type="NCBI Taxonomy" id="118510"/>
    <lineage>
        <taxon>Eukaryota</taxon>
        <taxon>Viridiplantae</taxon>
        <taxon>Streptophyta</taxon>
        <taxon>Embryophyta</taxon>
        <taxon>Tracheophyta</taxon>
        <taxon>Spermatophyta</taxon>
        <taxon>Magnoliopsida</taxon>
        <taxon>eudicotyledons</taxon>
        <taxon>Gunneridae</taxon>
        <taxon>Pentapetalae</taxon>
        <taxon>asterids</taxon>
        <taxon>campanulids</taxon>
        <taxon>Asterales</taxon>
        <taxon>Asteraceae</taxon>
        <taxon>Asteroideae</taxon>
        <taxon>Anthemideae</taxon>
        <taxon>Anthemidinae</taxon>
        <taxon>Tanacetum</taxon>
    </lineage>
</organism>
<sequence>MGLWYSKDTDMSLTTYADANHAGCQDTRRSTLGSAQLLGDKLVSWSFKKQKCTAISSTKAEYIALSGCCAQILWMHSQLTNYGFQFNKILLYCDNKSVIALCYNNVQHSRAKHINVCYHFIKDRVENRVVELYFVRTKYQLADIFTKHLPRDRFNFLVEKLGMRSMSSERHEMAQAYGTILPKELIDQAMLERIDYQTYYAFASGEKTPQKKLKTKAKVAKSYKKKQPAKKPKAKGLAVLSGVALTEAKQLKQQKTSGTNEGTRTISRVHDVPIYDFKSDKESLGNSDEEDDDMDDFKDDDDSSEDHDDESDEEKTESDRDEIPDPNLTNVDQNKHEEEDVKKEFILLQTMKSLMMKRFTMKKMLMKLLRSSDNKIASLIDTTSYHATSIPEITSSFTSPTHPPPLFFNPLSQQATPTPTPTTSKTTTSLFALLDFASVFKFNERVTNLEKDLSEIKQVDHGEKNVNGEEVNAQLPQILPQAISDVATPVTEKNVTESLEAAVLTRSSSQPQSSYEAAKILSEF</sequence>
<gene>
    <name evidence="2" type="ORF">Tci_479787</name>
</gene>
<name>A0A699I2A1_TANCI</name>
<feature type="region of interest" description="Disordered" evidence="1">
    <location>
        <begin position="277"/>
        <end position="336"/>
    </location>
</feature>
<evidence type="ECO:0000313" key="2">
    <source>
        <dbReference type="EMBL" id="GEZ07814.1"/>
    </source>
</evidence>
<accession>A0A699I2A1</accession>
<protein>
    <submittedName>
        <fullName evidence="2">Copia protein</fullName>
    </submittedName>
</protein>
<feature type="compositionally biased region" description="Acidic residues" evidence="1">
    <location>
        <begin position="287"/>
        <end position="316"/>
    </location>
</feature>
<dbReference type="AlphaFoldDB" id="A0A699I2A1"/>
<reference evidence="2" key="1">
    <citation type="journal article" date="2019" name="Sci. Rep.">
        <title>Draft genome of Tanacetum cinerariifolium, the natural source of mosquito coil.</title>
        <authorList>
            <person name="Yamashiro T."/>
            <person name="Shiraishi A."/>
            <person name="Satake H."/>
            <person name="Nakayama K."/>
        </authorList>
    </citation>
    <scope>NUCLEOTIDE SEQUENCE</scope>
</reference>
<evidence type="ECO:0000256" key="1">
    <source>
        <dbReference type="SAM" id="MobiDB-lite"/>
    </source>
</evidence>
<dbReference type="PANTHER" id="PTHR11439">
    <property type="entry name" value="GAG-POL-RELATED RETROTRANSPOSON"/>
    <property type="match status" value="1"/>
</dbReference>
<proteinExistence type="predicted"/>
<comment type="caution">
    <text evidence="2">The sequence shown here is derived from an EMBL/GenBank/DDBJ whole genome shotgun (WGS) entry which is preliminary data.</text>
</comment>
<dbReference type="PANTHER" id="PTHR11439:SF483">
    <property type="entry name" value="PEPTIDE SYNTHASE GLIP-LIKE, PUTATIVE (AFU_ORTHOLOGUE AFUA_3G12920)-RELATED"/>
    <property type="match status" value="1"/>
</dbReference>